<name>A0ABW0MTZ4_9BURK</name>
<organism evidence="1 2">
    <name type="scientific">Massilia suwonensis</name>
    <dbReference type="NCBI Taxonomy" id="648895"/>
    <lineage>
        <taxon>Bacteria</taxon>
        <taxon>Pseudomonadati</taxon>
        <taxon>Pseudomonadota</taxon>
        <taxon>Betaproteobacteria</taxon>
        <taxon>Burkholderiales</taxon>
        <taxon>Oxalobacteraceae</taxon>
        <taxon>Telluria group</taxon>
        <taxon>Massilia</taxon>
    </lineage>
</organism>
<accession>A0ABW0MTZ4</accession>
<evidence type="ECO:0000313" key="1">
    <source>
        <dbReference type="EMBL" id="MFC5480061.1"/>
    </source>
</evidence>
<dbReference type="Proteomes" id="UP001596101">
    <property type="component" value="Unassembled WGS sequence"/>
</dbReference>
<reference evidence="2" key="1">
    <citation type="journal article" date="2019" name="Int. J. Syst. Evol. Microbiol.">
        <title>The Global Catalogue of Microorganisms (GCM) 10K type strain sequencing project: providing services to taxonomists for standard genome sequencing and annotation.</title>
        <authorList>
            <consortium name="The Broad Institute Genomics Platform"/>
            <consortium name="The Broad Institute Genome Sequencing Center for Infectious Disease"/>
            <person name="Wu L."/>
            <person name="Ma J."/>
        </authorList>
    </citation>
    <scope>NUCLEOTIDE SEQUENCE [LARGE SCALE GENOMIC DNA]</scope>
    <source>
        <strain evidence="2">CCUG 43111</strain>
    </source>
</reference>
<protein>
    <submittedName>
        <fullName evidence="1">Uncharacterized protein</fullName>
    </submittedName>
</protein>
<keyword evidence="2" id="KW-1185">Reference proteome</keyword>
<dbReference type="RefSeq" id="WP_379758702.1">
    <property type="nucleotide sequence ID" value="NZ_JBHSMR010000013.1"/>
</dbReference>
<evidence type="ECO:0000313" key="2">
    <source>
        <dbReference type="Proteomes" id="UP001596101"/>
    </source>
</evidence>
<sequence>MRKLRAHLTRMAAPAVRRLMSAALRQPRVKRAARIVLSRIPGLQSRLRSLLYSNAWAMQSGATPPEPMIGGEAPARTARIFRELKQAQQARKDRCE</sequence>
<gene>
    <name evidence="1" type="ORF">ACFPQ5_17825</name>
</gene>
<proteinExistence type="predicted"/>
<comment type="caution">
    <text evidence="1">The sequence shown here is derived from an EMBL/GenBank/DDBJ whole genome shotgun (WGS) entry which is preliminary data.</text>
</comment>
<dbReference type="EMBL" id="JBHSMR010000013">
    <property type="protein sequence ID" value="MFC5480061.1"/>
    <property type="molecule type" value="Genomic_DNA"/>
</dbReference>